<gene>
    <name evidence="2" type="ORF">AVDCRST_MAG29-1775</name>
    <name evidence="3" type="ORF">AVDCRST_MAG46-3566</name>
</gene>
<evidence type="ECO:0000313" key="2">
    <source>
        <dbReference type="EMBL" id="CAA9344461.1"/>
    </source>
</evidence>
<keyword evidence="2" id="KW-0436">Ligase</keyword>
<feature type="non-terminal residue" evidence="2">
    <location>
        <position position="1"/>
    </location>
</feature>
<accession>A0A6J4LY06</accession>
<protein>
    <submittedName>
        <fullName evidence="2">Phosphoribosylformylglycinamidine synthase, PurS subunit</fullName>
        <ecNumber evidence="2">6.3.5.3</ecNumber>
    </submittedName>
</protein>
<organism evidence="2">
    <name type="scientific">uncultured Nocardioidaceae bacterium</name>
    <dbReference type="NCBI Taxonomy" id="253824"/>
    <lineage>
        <taxon>Bacteria</taxon>
        <taxon>Bacillati</taxon>
        <taxon>Actinomycetota</taxon>
        <taxon>Actinomycetes</taxon>
        <taxon>Propionibacteriales</taxon>
        <taxon>Nocardioidaceae</taxon>
        <taxon>environmental samples</taxon>
    </lineage>
</organism>
<feature type="compositionally biased region" description="Basic residues" evidence="1">
    <location>
        <begin position="21"/>
        <end position="37"/>
    </location>
</feature>
<feature type="non-terminal residue" evidence="2">
    <location>
        <position position="84"/>
    </location>
</feature>
<evidence type="ECO:0000313" key="3">
    <source>
        <dbReference type="EMBL" id="CAA9364156.1"/>
    </source>
</evidence>
<proteinExistence type="predicted"/>
<dbReference type="AlphaFoldDB" id="A0A6J4LY06"/>
<feature type="compositionally biased region" description="Basic residues" evidence="1">
    <location>
        <begin position="72"/>
        <end position="84"/>
    </location>
</feature>
<evidence type="ECO:0000256" key="1">
    <source>
        <dbReference type="SAM" id="MobiDB-lite"/>
    </source>
</evidence>
<dbReference type="EMBL" id="CADCUD010000250">
    <property type="protein sequence ID" value="CAA9364156.1"/>
    <property type="molecule type" value="Genomic_DNA"/>
</dbReference>
<sequence length="84" mass="9500">GPRRRRRHAQARDPRPAGQGRPRRPAAARVRRDHRRAPGQAVRARGRRGADRGAARPGPQPRRDAAVQPGHRGLHRADRRGHRM</sequence>
<name>A0A6J4LY06_9ACTN</name>
<feature type="region of interest" description="Disordered" evidence="1">
    <location>
        <begin position="1"/>
        <end position="84"/>
    </location>
</feature>
<dbReference type="EMBL" id="CADCUG010000113">
    <property type="protein sequence ID" value="CAA9344461.1"/>
    <property type="molecule type" value="Genomic_DNA"/>
</dbReference>
<dbReference type="GO" id="GO:0004642">
    <property type="term" value="F:phosphoribosylformylglycinamidine synthase activity"/>
    <property type="evidence" value="ECO:0007669"/>
    <property type="project" value="UniProtKB-EC"/>
</dbReference>
<reference evidence="2" key="1">
    <citation type="submission" date="2020-02" db="EMBL/GenBank/DDBJ databases">
        <authorList>
            <person name="Meier V. D."/>
        </authorList>
    </citation>
    <scope>NUCLEOTIDE SEQUENCE</scope>
    <source>
        <strain evidence="2">AVDCRST_MAG29</strain>
        <strain evidence="3">AVDCRST_MAG46</strain>
    </source>
</reference>
<dbReference type="EC" id="6.3.5.3" evidence="2"/>